<accession>A0A060I8J9</accession>
<dbReference type="HOGENOM" id="CLU_030006_9_3_5"/>
<sequence>MKYIDHIADPSRPCAIVAHRGAWLHAPENSLAAIEAAIAGGYDIVELDIRQSADGVLFILHDDTLMRMAGVDRIPEEMTIAEITSLRLRMADGGPGQPFTTETVPTLEQVLETVRGRIFVDLDIKHLEMMEVVAAKVKEMGMADQVDLKAPAGTPEALAWLSGRSGIDGIPFMGQAFFKEGTAERTAETILSIKPFMCEAKFDRLETLAGQHPRLREAGISLWVNTLDPVSCCGLTDSAALADPDAVWGRMMASGISVIQTDQPAALKAYIEARRA</sequence>
<organism evidence="2 3">
    <name type="scientific">Rhizobium etli bv. mimosae str. IE4771</name>
    <dbReference type="NCBI Taxonomy" id="1432050"/>
    <lineage>
        <taxon>Bacteria</taxon>
        <taxon>Pseudomonadati</taxon>
        <taxon>Pseudomonadota</taxon>
        <taxon>Alphaproteobacteria</taxon>
        <taxon>Hyphomicrobiales</taxon>
        <taxon>Rhizobiaceae</taxon>
        <taxon>Rhizobium/Agrobacterium group</taxon>
        <taxon>Rhizobium</taxon>
    </lineage>
</organism>
<evidence type="ECO:0000259" key="1">
    <source>
        <dbReference type="PROSITE" id="PS51704"/>
    </source>
</evidence>
<dbReference type="Gene3D" id="3.20.20.190">
    <property type="entry name" value="Phosphatidylinositol (PI) phosphodiesterase"/>
    <property type="match status" value="1"/>
</dbReference>
<dbReference type="Pfam" id="PF03009">
    <property type="entry name" value="GDPD"/>
    <property type="match status" value="1"/>
</dbReference>
<dbReference type="CDD" id="cd08566">
    <property type="entry name" value="GDPD_AtGDE_like"/>
    <property type="match status" value="1"/>
</dbReference>
<dbReference type="InterPro" id="IPR030395">
    <property type="entry name" value="GP_PDE_dom"/>
</dbReference>
<dbReference type="GO" id="GO:0006580">
    <property type="term" value="P:ethanolamine metabolic process"/>
    <property type="evidence" value="ECO:0007669"/>
    <property type="project" value="TreeGrafter"/>
</dbReference>
<evidence type="ECO:0000313" key="2">
    <source>
        <dbReference type="EMBL" id="AIC27926.1"/>
    </source>
</evidence>
<name>A0A060I8J9_RHIET</name>
<dbReference type="OrthoDB" id="9809317at2"/>
<dbReference type="GO" id="GO:0006644">
    <property type="term" value="P:phospholipid metabolic process"/>
    <property type="evidence" value="ECO:0007669"/>
    <property type="project" value="TreeGrafter"/>
</dbReference>
<reference evidence="2 3" key="1">
    <citation type="submission" date="2013-12" db="EMBL/GenBank/DDBJ databases">
        <title>Complete genome sequence of Rhizobium etli bv. mimosae IE4771.</title>
        <authorList>
            <person name="Bustos P."/>
            <person name="Santamaria R.I."/>
            <person name="Lozano L."/>
            <person name="Ormeno-Orrillo E."/>
            <person name="Rogel M.A."/>
            <person name="Romero D."/>
            <person name="Cevallos M.A."/>
            <person name="Martinez-Romero E."/>
            <person name="Gonzalez V."/>
        </authorList>
    </citation>
    <scope>NUCLEOTIDE SEQUENCE [LARGE SCALE GENOMIC DNA]</scope>
    <source>
        <strain evidence="2 3">IE4771</strain>
    </source>
</reference>
<dbReference type="InterPro" id="IPR032160">
    <property type="entry name" value="DUF4996"/>
</dbReference>
<dbReference type="InterPro" id="IPR017946">
    <property type="entry name" value="PLC-like_Pdiesterase_TIM-brl"/>
</dbReference>
<keyword evidence="2" id="KW-0378">Hydrolase</keyword>
<dbReference type="EC" id="3.1.4.46" evidence="2"/>
<proteinExistence type="predicted"/>
<dbReference type="GO" id="GO:0008889">
    <property type="term" value="F:glycerophosphodiester phosphodiesterase activity"/>
    <property type="evidence" value="ECO:0007669"/>
    <property type="project" value="UniProtKB-EC"/>
</dbReference>
<dbReference type="GO" id="GO:0070291">
    <property type="term" value="P:N-acylethanolamine metabolic process"/>
    <property type="evidence" value="ECO:0007669"/>
    <property type="project" value="TreeGrafter"/>
</dbReference>
<dbReference type="EMBL" id="CP006986">
    <property type="protein sequence ID" value="AIC27926.1"/>
    <property type="molecule type" value="Genomic_DNA"/>
</dbReference>
<gene>
    <name evidence="2" type="ORF">IE4771_CH02828</name>
</gene>
<protein>
    <submittedName>
        <fullName evidence="2">Glycerophosphoryl diester phosphodiesterase protein</fullName>
        <ecNumber evidence="2">3.1.4.46</ecNumber>
    </submittedName>
</protein>
<dbReference type="GO" id="GO:0005886">
    <property type="term" value="C:plasma membrane"/>
    <property type="evidence" value="ECO:0007669"/>
    <property type="project" value="TreeGrafter"/>
</dbReference>
<dbReference type="RefSeq" id="WP_038689768.1">
    <property type="nucleotide sequence ID" value="NZ_CP006986.1"/>
</dbReference>
<dbReference type="Proteomes" id="UP000027180">
    <property type="component" value="Chromosome"/>
</dbReference>
<dbReference type="PROSITE" id="PS51704">
    <property type="entry name" value="GP_PDE"/>
    <property type="match status" value="1"/>
</dbReference>
<dbReference type="SUPFAM" id="SSF51695">
    <property type="entry name" value="PLC-like phosphodiesterases"/>
    <property type="match status" value="1"/>
</dbReference>
<feature type="domain" description="GP-PDE" evidence="1">
    <location>
        <begin position="14"/>
        <end position="276"/>
    </location>
</feature>
<evidence type="ECO:0000313" key="3">
    <source>
        <dbReference type="Proteomes" id="UP000027180"/>
    </source>
</evidence>
<dbReference type="PANTHER" id="PTHR46320:SF1">
    <property type="entry name" value="GLYCEROPHOSPHODIESTER PHOSPHODIESTERASE 1"/>
    <property type="match status" value="1"/>
</dbReference>
<dbReference type="PANTHER" id="PTHR46320">
    <property type="entry name" value="GLYCEROPHOSPHODIESTER PHOSPHODIESTERASE 1"/>
    <property type="match status" value="1"/>
</dbReference>
<dbReference type="AlphaFoldDB" id="A0A060I8J9"/>
<dbReference type="KEGG" id="rei:IE4771_CH02828"/>
<dbReference type="Pfam" id="PF16387">
    <property type="entry name" value="DUF4996"/>
    <property type="match status" value="1"/>
</dbReference>